<dbReference type="PANTHER" id="PTHR33371:SF4">
    <property type="entry name" value="INTERMEMBRANE PHOSPHOLIPID TRANSPORT SYSTEM BINDING PROTEIN MLAD"/>
    <property type="match status" value="1"/>
</dbReference>
<dbReference type="PANTHER" id="PTHR33371">
    <property type="entry name" value="INTERMEMBRANE PHOSPHOLIPID TRANSPORT SYSTEM BINDING PROTEIN MLAD-RELATED"/>
    <property type="match status" value="1"/>
</dbReference>
<dbReference type="InterPro" id="IPR003399">
    <property type="entry name" value="Mce/MlaD"/>
</dbReference>
<dbReference type="InterPro" id="IPR052336">
    <property type="entry name" value="MlaD_Phospholipid_Transporter"/>
</dbReference>
<evidence type="ECO:0000256" key="1">
    <source>
        <dbReference type="SAM" id="MobiDB-lite"/>
    </source>
</evidence>
<protein>
    <submittedName>
        <fullName evidence="4">Glycerophosphoryl diester phosphodiesterase</fullName>
    </submittedName>
</protein>
<keyword evidence="5" id="KW-1185">Reference proteome</keyword>
<evidence type="ECO:0000313" key="5">
    <source>
        <dbReference type="Proteomes" id="UP001053296"/>
    </source>
</evidence>
<feature type="transmembrane region" description="Helical" evidence="2">
    <location>
        <begin position="12"/>
        <end position="34"/>
    </location>
</feature>
<name>A0ABN6EZ28_9BACT</name>
<reference evidence="4" key="1">
    <citation type="journal article" date="2022" name="Arch. Microbiol.">
        <title>Pseudodesulfovibrio sediminis sp. nov., a mesophilic and neutrophilic sulfate-reducing bacterium isolated from sediment of a brackish lake.</title>
        <authorList>
            <person name="Takahashi A."/>
            <person name="Kojima H."/>
            <person name="Watanabe M."/>
            <person name="Fukui M."/>
        </authorList>
    </citation>
    <scope>NUCLEOTIDE SEQUENCE</scope>
    <source>
        <strain evidence="4">SF6</strain>
    </source>
</reference>
<keyword evidence="2" id="KW-1133">Transmembrane helix</keyword>
<accession>A0ABN6EZ28</accession>
<evidence type="ECO:0000256" key="2">
    <source>
        <dbReference type="SAM" id="Phobius"/>
    </source>
</evidence>
<keyword evidence="2" id="KW-0812">Transmembrane</keyword>
<feature type="region of interest" description="Disordered" evidence="1">
    <location>
        <begin position="363"/>
        <end position="383"/>
    </location>
</feature>
<dbReference type="EMBL" id="AP024485">
    <property type="protein sequence ID" value="BCS90281.1"/>
    <property type="molecule type" value="Genomic_DNA"/>
</dbReference>
<proteinExistence type="predicted"/>
<dbReference type="RefSeq" id="WP_229592270.1">
    <property type="nucleotide sequence ID" value="NZ_AP024485.1"/>
</dbReference>
<gene>
    <name evidence="4" type="ORF">PSDVSF_35230</name>
</gene>
<dbReference type="Pfam" id="PF02470">
    <property type="entry name" value="MlaD"/>
    <property type="match status" value="1"/>
</dbReference>
<evidence type="ECO:0000313" key="4">
    <source>
        <dbReference type="EMBL" id="BCS90281.1"/>
    </source>
</evidence>
<feature type="domain" description="Mce/MlaD" evidence="3">
    <location>
        <begin position="38"/>
        <end position="137"/>
    </location>
</feature>
<evidence type="ECO:0000259" key="3">
    <source>
        <dbReference type="Pfam" id="PF02470"/>
    </source>
</evidence>
<keyword evidence="2" id="KW-0472">Membrane</keyword>
<sequence>MIRKNDYFKLGVFIIVGASMLIAVIIILGAGRYFETTYGLETYFDESINGLAVGSPVKLRGVNIGRVSVINFVSNEYEEAQGGEARYVYVKCDINPDLFDDIPEKEFRKNLHSQVTRGLRVRPTSLGLTGQLFLNIVYEDPASSKPLSITWKPEYTYVPSTASTMSRVEGAIAKISKTIGSLKQEDIESIIADVKSIVGTLNDIMQTEGGQRAGDRMLDILDETHSVLKRMDTLLADPATARIIPETAGAITSINRITTDSADDLIAAAAEARKALESFRQASAVLSKTLSDPRMDAAMNEIAPTLENISEASGNMTAAVAKIHNLVNRLNGLAASEEANIRSILEDTRQVMQNVKELSGDAKRYPSGMLFGAPPKPPKAEEK</sequence>
<organism evidence="4 5">
    <name type="scientific">Pseudodesulfovibrio sediminis</name>
    <dbReference type="NCBI Taxonomy" id="2810563"/>
    <lineage>
        <taxon>Bacteria</taxon>
        <taxon>Pseudomonadati</taxon>
        <taxon>Thermodesulfobacteriota</taxon>
        <taxon>Desulfovibrionia</taxon>
        <taxon>Desulfovibrionales</taxon>
        <taxon>Desulfovibrionaceae</taxon>
    </lineage>
</organism>
<dbReference type="Proteomes" id="UP001053296">
    <property type="component" value="Chromosome"/>
</dbReference>